<organism evidence="1 2">
    <name type="scientific">Pleuronectes platessa</name>
    <name type="common">European plaice</name>
    <dbReference type="NCBI Taxonomy" id="8262"/>
    <lineage>
        <taxon>Eukaryota</taxon>
        <taxon>Metazoa</taxon>
        <taxon>Chordata</taxon>
        <taxon>Craniata</taxon>
        <taxon>Vertebrata</taxon>
        <taxon>Euteleostomi</taxon>
        <taxon>Actinopterygii</taxon>
        <taxon>Neopterygii</taxon>
        <taxon>Teleostei</taxon>
        <taxon>Neoteleostei</taxon>
        <taxon>Acanthomorphata</taxon>
        <taxon>Carangaria</taxon>
        <taxon>Pleuronectiformes</taxon>
        <taxon>Pleuronectoidei</taxon>
        <taxon>Pleuronectidae</taxon>
        <taxon>Pleuronectes</taxon>
    </lineage>
</organism>
<evidence type="ECO:0000313" key="1">
    <source>
        <dbReference type="EMBL" id="CAB1458430.1"/>
    </source>
</evidence>
<gene>
    <name evidence="1" type="ORF">PLEPLA_LOCUS46260</name>
</gene>
<accession>A0A9N7ZBP1</accession>
<keyword evidence="2" id="KW-1185">Reference proteome</keyword>
<proteinExistence type="predicted"/>
<protein>
    <submittedName>
        <fullName evidence="1">Uncharacterized protein</fullName>
    </submittedName>
</protein>
<dbReference type="Proteomes" id="UP001153269">
    <property type="component" value="Unassembled WGS sequence"/>
</dbReference>
<name>A0A9N7ZBP1_PLEPL</name>
<comment type="caution">
    <text evidence="1">The sequence shown here is derived from an EMBL/GenBank/DDBJ whole genome shotgun (WGS) entry which is preliminary data.</text>
</comment>
<evidence type="ECO:0000313" key="2">
    <source>
        <dbReference type="Proteomes" id="UP001153269"/>
    </source>
</evidence>
<sequence>MAVMGLWVVEVRRAKEREGRGANGSYIEYQCYPGRSSACHTPCPCGFCDDSTDSDATDNLHFHICLGETVVRGDTGGDVVQLIGLQSDKTVGKPAVQHLQAEKKQEKSHMGINLSKRVKQNTETSIFIFIKKPHLTAV</sequence>
<dbReference type="EMBL" id="CADEAL010004388">
    <property type="protein sequence ID" value="CAB1458430.1"/>
    <property type="molecule type" value="Genomic_DNA"/>
</dbReference>
<reference evidence="1" key="1">
    <citation type="submission" date="2020-03" db="EMBL/GenBank/DDBJ databases">
        <authorList>
            <person name="Weist P."/>
        </authorList>
    </citation>
    <scope>NUCLEOTIDE SEQUENCE</scope>
</reference>
<dbReference type="AlphaFoldDB" id="A0A9N7ZBP1"/>